<sequence>MNSDKNVYLGRDKALMRKRAQLLRKGCSFEITRQAQLEQSLTHMMWEMWGWRGVSVTNGLHNAQLVGLHCMTGLAYPAGVPTHG</sequence>
<organism evidence="1 2">
    <name type="scientific">Oryzias melastigma</name>
    <name type="common">Marine medaka</name>
    <dbReference type="NCBI Taxonomy" id="30732"/>
    <lineage>
        <taxon>Eukaryota</taxon>
        <taxon>Metazoa</taxon>
        <taxon>Chordata</taxon>
        <taxon>Craniata</taxon>
        <taxon>Vertebrata</taxon>
        <taxon>Euteleostomi</taxon>
        <taxon>Actinopterygii</taxon>
        <taxon>Neopterygii</taxon>
        <taxon>Teleostei</taxon>
        <taxon>Neoteleostei</taxon>
        <taxon>Acanthomorphata</taxon>
        <taxon>Ovalentaria</taxon>
        <taxon>Atherinomorphae</taxon>
        <taxon>Beloniformes</taxon>
        <taxon>Adrianichthyidae</taxon>
        <taxon>Oryziinae</taxon>
        <taxon>Oryzias</taxon>
    </lineage>
</organism>
<dbReference type="AlphaFoldDB" id="A0A834BMK7"/>
<evidence type="ECO:0000313" key="1">
    <source>
        <dbReference type="EMBL" id="KAF6716158.1"/>
    </source>
</evidence>
<name>A0A834BMK7_ORYME</name>
<proteinExistence type="predicted"/>
<dbReference type="Proteomes" id="UP000646548">
    <property type="component" value="Unassembled WGS sequence"/>
</dbReference>
<accession>A0A834BMK7</accession>
<evidence type="ECO:0000313" key="2">
    <source>
        <dbReference type="Proteomes" id="UP000646548"/>
    </source>
</evidence>
<dbReference type="EMBL" id="WKFB01000991">
    <property type="protein sequence ID" value="KAF6716158.1"/>
    <property type="molecule type" value="Genomic_DNA"/>
</dbReference>
<comment type="caution">
    <text evidence="1">The sequence shown here is derived from an EMBL/GenBank/DDBJ whole genome shotgun (WGS) entry which is preliminary data.</text>
</comment>
<protein>
    <submittedName>
        <fullName evidence="1">GTPase-activating Rap/Ran-GAP domain-like protein 3</fullName>
    </submittedName>
</protein>
<reference evidence="1" key="1">
    <citation type="journal article" name="BMC Genomics">
        <title>Long-read sequencing and de novo genome assembly of marine medaka (Oryzias melastigma).</title>
        <authorList>
            <person name="Liang P."/>
            <person name="Saqib H.S.A."/>
            <person name="Ni X."/>
            <person name="Shen Y."/>
        </authorList>
    </citation>
    <scope>NUCLEOTIDE SEQUENCE</scope>
    <source>
        <strain evidence="1">Bigg-433</strain>
    </source>
</reference>
<gene>
    <name evidence="1" type="ORF">FQA47_013741</name>
</gene>